<evidence type="ECO:0000313" key="2">
    <source>
        <dbReference type="EMBL" id="KAA8529805.1"/>
    </source>
</evidence>
<sequence>MFLGLVFQQKFYHVGESLTRNEEGGNTGSEVRHVGVSASRTGASSYDPSCFDPLLPRIKDDGDPVAFIAKLELELSLGDVLELGFFGIPIGIPFGNHEYNPGYSPVREGSRRVPFKRKIFVMDGRMREVMITVDTIKLVEDRSPFLEHQVCYDITRAMVGMSKWLSSSEGHVHIANGLEGDMTCAQQEIDSLHGQISSLDDAHESTKDELLKIKNDGDLVAFITKYQDAFLEDVIIYLGGEESSSVPCSREGSVPPLAGFTKKHATQGSDDPKGKKISTKRVPQPSVAPRLPTGVVNHEPKPNPFTLLSDSTLVSPWPRTGDWHSSSSSKGFHSLLCNLKAALSVVKLFWTPVDMVKLAKVRSPSLEHQVCYDFTKATVGMYEWLSHFKGRANIVMVYKGI</sequence>
<proteinExistence type="predicted"/>
<feature type="region of interest" description="Disordered" evidence="1">
    <location>
        <begin position="247"/>
        <end position="296"/>
    </location>
</feature>
<dbReference type="AlphaFoldDB" id="A0A5J5AFG0"/>
<dbReference type="EMBL" id="CM018044">
    <property type="protein sequence ID" value="KAA8529805.1"/>
    <property type="molecule type" value="Genomic_DNA"/>
</dbReference>
<protein>
    <submittedName>
        <fullName evidence="2">Uncharacterized protein</fullName>
    </submittedName>
</protein>
<name>A0A5J5AFG0_9ASTE</name>
<organism evidence="2 3">
    <name type="scientific">Nyssa sinensis</name>
    <dbReference type="NCBI Taxonomy" id="561372"/>
    <lineage>
        <taxon>Eukaryota</taxon>
        <taxon>Viridiplantae</taxon>
        <taxon>Streptophyta</taxon>
        <taxon>Embryophyta</taxon>
        <taxon>Tracheophyta</taxon>
        <taxon>Spermatophyta</taxon>
        <taxon>Magnoliopsida</taxon>
        <taxon>eudicotyledons</taxon>
        <taxon>Gunneridae</taxon>
        <taxon>Pentapetalae</taxon>
        <taxon>asterids</taxon>
        <taxon>Cornales</taxon>
        <taxon>Nyssaceae</taxon>
        <taxon>Nyssa</taxon>
    </lineage>
</organism>
<accession>A0A5J5AFG0</accession>
<dbReference type="Proteomes" id="UP000325577">
    <property type="component" value="Linkage Group LG20"/>
</dbReference>
<evidence type="ECO:0000256" key="1">
    <source>
        <dbReference type="SAM" id="MobiDB-lite"/>
    </source>
</evidence>
<evidence type="ECO:0000313" key="3">
    <source>
        <dbReference type="Proteomes" id="UP000325577"/>
    </source>
</evidence>
<keyword evidence="3" id="KW-1185">Reference proteome</keyword>
<reference evidence="2 3" key="1">
    <citation type="submission" date="2019-09" db="EMBL/GenBank/DDBJ databases">
        <title>A chromosome-level genome assembly of the Chinese tupelo Nyssa sinensis.</title>
        <authorList>
            <person name="Yang X."/>
            <person name="Kang M."/>
            <person name="Yang Y."/>
            <person name="Xiong H."/>
            <person name="Wang M."/>
            <person name="Zhang Z."/>
            <person name="Wang Z."/>
            <person name="Wu H."/>
            <person name="Ma T."/>
            <person name="Liu J."/>
            <person name="Xi Z."/>
        </authorList>
    </citation>
    <scope>NUCLEOTIDE SEQUENCE [LARGE SCALE GENOMIC DNA]</scope>
    <source>
        <strain evidence="2">J267</strain>
        <tissue evidence="2">Leaf</tissue>
    </source>
</reference>
<gene>
    <name evidence="2" type="ORF">F0562_034338</name>
</gene>